<dbReference type="InterPro" id="IPR013780">
    <property type="entry name" value="Glyco_hydro_b"/>
</dbReference>
<dbReference type="HOGENOM" id="CLU_013093_0_0_1"/>
<comment type="subcellular location">
    <subcellularLocation>
        <location evidence="1">Lysosome</location>
    </subcellularLocation>
</comment>
<comment type="subunit">
    <text evidence="3 10">Homodimer.</text>
</comment>
<dbReference type="InterPro" id="IPR017853">
    <property type="entry name" value="GH"/>
</dbReference>
<dbReference type="AlphaFoldDB" id="R7V630"/>
<dbReference type="SUPFAM" id="SSF51445">
    <property type="entry name" value="(Trans)glycosidases"/>
    <property type="match status" value="1"/>
</dbReference>
<dbReference type="GO" id="GO:0016139">
    <property type="term" value="P:glycoside catabolic process"/>
    <property type="evidence" value="ECO:0007669"/>
    <property type="project" value="TreeGrafter"/>
</dbReference>
<feature type="domain" description="Alpha galactosidase A C-terminal" evidence="12">
    <location>
        <begin position="312"/>
        <end position="396"/>
    </location>
</feature>
<evidence type="ECO:0000256" key="6">
    <source>
        <dbReference type="ARBA" id="ARBA00023157"/>
    </source>
</evidence>
<organism evidence="13">
    <name type="scientific">Capitella teleta</name>
    <name type="common">Polychaete worm</name>
    <dbReference type="NCBI Taxonomy" id="283909"/>
    <lineage>
        <taxon>Eukaryota</taxon>
        <taxon>Metazoa</taxon>
        <taxon>Spiralia</taxon>
        <taxon>Lophotrochozoa</taxon>
        <taxon>Annelida</taxon>
        <taxon>Polychaeta</taxon>
        <taxon>Sedentaria</taxon>
        <taxon>Scolecida</taxon>
        <taxon>Capitellidae</taxon>
        <taxon>Capitella</taxon>
    </lineage>
</organism>
<evidence type="ECO:0000256" key="8">
    <source>
        <dbReference type="ARBA" id="ARBA00023228"/>
    </source>
</evidence>
<dbReference type="GO" id="GO:0005764">
    <property type="term" value="C:lysosome"/>
    <property type="evidence" value="ECO:0007669"/>
    <property type="project" value="UniProtKB-SubCell"/>
</dbReference>
<dbReference type="GO" id="GO:0019377">
    <property type="term" value="P:glycolipid catabolic process"/>
    <property type="evidence" value="ECO:0007669"/>
    <property type="project" value="UniProtKB-ARBA"/>
</dbReference>
<evidence type="ECO:0000256" key="4">
    <source>
        <dbReference type="ARBA" id="ARBA00022801"/>
    </source>
</evidence>
<evidence type="ECO:0000256" key="9">
    <source>
        <dbReference type="ARBA" id="ARBA00023295"/>
    </source>
</evidence>
<keyword evidence="7" id="KW-0325">Glycoprotein</keyword>
<gene>
    <name evidence="13" type="ORF">CAPTEDRAFT_154474</name>
</gene>
<dbReference type="STRING" id="283909.R7V630"/>
<dbReference type="GO" id="GO:0009311">
    <property type="term" value="P:oligosaccharide metabolic process"/>
    <property type="evidence" value="ECO:0007669"/>
    <property type="project" value="TreeGrafter"/>
</dbReference>
<dbReference type="Pfam" id="PF16499">
    <property type="entry name" value="Melibiase_2"/>
    <property type="match status" value="1"/>
</dbReference>
<dbReference type="FunFam" id="3.20.20.70:FF:000070">
    <property type="entry name" value="Alpha-galactosidase"/>
    <property type="match status" value="1"/>
</dbReference>
<dbReference type="CDD" id="cd14792">
    <property type="entry name" value="GH27"/>
    <property type="match status" value="1"/>
</dbReference>
<reference evidence="15" key="1">
    <citation type="submission" date="2012-12" db="EMBL/GenBank/DDBJ databases">
        <authorList>
            <person name="Hellsten U."/>
            <person name="Grimwood J."/>
            <person name="Chapman J.A."/>
            <person name="Shapiro H."/>
            <person name="Aerts A."/>
            <person name="Otillar R.P."/>
            <person name="Terry A.Y."/>
            <person name="Boore J.L."/>
            <person name="Simakov O."/>
            <person name="Marletaz F."/>
            <person name="Cho S.-J."/>
            <person name="Edsinger-Gonzales E."/>
            <person name="Havlak P."/>
            <person name="Kuo D.-H."/>
            <person name="Larsson T."/>
            <person name="Lv J."/>
            <person name="Arendt D."/>
            <person name="Savage R."/>
            <person name="Osoegawa K."/>
            <person name="de Jong P."/>
            <person name="Lindberg D.R."/>
            <person name="Seaver E.C."/>
            <person name="Weisblat D.A."/>
            <person name="Putnam N.H."/>
            <person name="Grigoriev I.V."/>
            <person name="Rokhsar D.S."/>
        </authorList>
    </citation>
    <scope>NUCLEOTIDE SEQUENCE</scope>
    <source>
        <strain evidence="15">I ESC-2004</strain>
    </source>
</reference>
<proteinExistence type="inferred from homology"/>
<dbReference type="SUPFAM" id="SSF51011">
    <property type="entry name" value="Glycosyl hydrolase domain"/>
    <property type="match status" value="1"/>
</dbReference>
<keyword evidence="8" id="KW-0458">Lysosome</keyword>
<evidence type="ECO:0000313" key="15">
    <source>
        <dbReference type="Proteomes" id="UP000014760"/>
    </source>
</evidence>
<dbReference type="FunCoup" id="R7V630">
    <property type="interactions" value="899"/>
</dbReference>
<evidence type="ECO:0000256" key="10">
    <source>
        <dbReference type="RuleBase" id="RU361168"/>
    </source>
</evidence>
<protein>
    <recommendedName>
        <fullName evidence="10">Alpha-galactosidase</fullName>
        <ecNumber evidence="10">3.2.1.-</ecNumber>
    </recommendedName>
</protein>
<dbReference type="EMBL" id="AMQN01004972">
    <property type="status" value="NOT_ANNOTATED_CDS"/>
    <property type="molecule type" value="Genomic_DNA"/>
</dbReference>
<feature type="chain" id="PRO_5008788759" description="Alpha-galactosidase" evidence="11">
    <location>
        <begin position="19"/>
        <end position="405"/>
    </location>
</feature>
<dbReference type="GO" id="GO:0004557">
    <property type="term" value="F:alpha-galactosidase activity"/>
    <property type="evidence" value="ECO:0007669"/>
    <property type="project" value="TreeGrafter"/>
</dbReference>
<evidence type="ECO:0000256" key="5">
    <source>
        <dbReference type="ARBA" id="ARBA00023098"/>
    </source>
</evidence>
<keyword evidence="4 10" id="KW-0378">Hydrolase</keyword>
<dbReference type="PRINTS" id="PR00740">
    <property type="entry name" value="GLHYDRLASE27"/>
</dbReference>
<accession>R7V630</accession>
<reference evidence="13 15" key="2">
    <citation type="journal article" date="2013" name="Nature">
        <title>Insights into bilaterian evolution from three spiralian genomes.</title>
        <authorList>
            <person name="Simakov O."/>
            <person name="Marletaz F."/>
            <person name="Cho S.J."/>
            <person name="Edsinger-Gonzales E."/>
            <person name="Havlak P."/>
            <person name="Hellsten U."/>
            <person name="Kuo D.H."/>
            <person name="Larsson T."/>
            <person name="Lv J."/>
            <person name="Arendt D."/>
            <person name="Savage R."/>
            <person name="Osoegawa K."/>
            <person name="de Jong P."/>
            <person name="Grimwood J."/>
            <person name="Chapman J.A."/>
            <person name="Shapiro H."/>
            <person name="Aerts A."/>
            <person name="Otillar R.P."/>
            <person name="Terry A.Y."/>
            <person name="Boore J.L."/>
            <person name="Grigoriev I.V."/>
            <person name="Lindberg D.R."/>
            <person name="Seaver E.C."/>
            <person name="Weisblat D.A."/>
            <person name="Putnam N.H."/>
            <person name="Rokhsar D.S."/>
        </authorList>
    </citation>
    <scope>NUCLEOTIDE SEQUENCE</scope>
    <source>
        <strain evidence="13 15">I ESC-2004</strain>
    </source>
</reference>
<dbReference type="GO" id="GO:0016020">
    <property type="term" value="C:membrane"/>
    <property type="evidence" value="ECO:0007669"/>
    <property type="project" value="GOC"/>
</dbReference>
<sequence>MMLRLLLFVLLVPSPALGLDNGLARTPPMGWLDWERFRCNTDCVNYPDTCIGEKLFKDMADEMSSGGYLEAGYEYVNIDDCWLAKERGPDGRLRADPDRFPSGIKGLADYVHSKGLKLGIYEDFGTKTCAGYPGSEYYLQMDAQTFADWGVDYLKLDGCYSDPHQYKDAYPAMSFWLNQTGVPILYSCSWPAYVVGAGDTPEYPLIAKYCNVWRNYGDIQDSWDSVSSIITFYGDDKGNFSDVAAPGSFNDPDMLIVGNFGLSRTQERVQMAMWCIMASPLIMSTDLRTINDESKALLLNKRAIAINQDALGVQGKRISKNGQVEVWTKPILPKGSFAFAFLNTASDGTPRTVSMKMADMGMTSANGYSVEEVFEGGRMMKLLPNDTMTAQVNPTGVFFGKATVM</sequence>
<dbReference type="PANTHER" id="PTHR11452">
    <property type="entry name" value="ALPHA-GALACTOSIDASE/ALPHA-N-ACETYLGALACTOSAMINIDASE"/>
    <property type="match status" value="1"/>
</dbReference>
<dbReference type="Pfam" id="PF17450">
    <property type="entry name" value="Melibiase_2_C"/>
    <property type="match status" value="1"/>
</dbReference>
<dbReference type="InterPro" id="IPR035373">
    <property type="entry name" value="Melibiase/NAGA_C"/>
</dbReference>
<name>R7V630_CAPTE</name>
<dbReference type="OMA" id="NIIDWFF"/>
<evidence type="ECO:0000313" key="13">
    <source>
        <dbReference type="EMBL" id="ELU14039.1"/>
    </source>
</evidence>
<evidence type="ECO:0000256" key="7">
    <source>
        <dbReference type="ARBA" id="ARBA00023180"/>
    </source>
</evidence>
<keyword evidence="9 10" id="KW-0326">Glycosidase</keyword>
<evidence type="ECO:0000256" key="11">
    <source>
        <dbReference type="SAM" id="SignalP"/>
    </source>
</evidence>
<comment type="similarity">
    <text evidence="2 10">Belongs to the glycosyl hydrolase 27 family.</text>
</comment>
<dbReference type="Gene3D" id="2.60.40.1180">
    <property type="entry name" value="Golgi alpha-mannosidase II"/>
    <property type="match status" value="1"/>
</dbReference>
<evidence type="ECO:0000256" key="2">
    <source>
        <dbReference type="ARBA" id="ARBA00009743"/>
    </source>
</evidence>
<dbReference type="EC" id="3.2.1.-" evidence="10"/>
<dbReference type="PANTHER" id="PTHR11452:SF83">
    <property type="entry name" value="ALPHA-GALACTOSIDASE"/>
    <property type="match status" value="1"/>
</dbReference>
<evidence type="ECO:0000256" key="1">
    <source>
        <dbReference type="ARBA" id="ARBA00004371"/>
    </source>
</evidence>
<evidence type="ECO:0000313" key="14">
    <source>
        <dbReference type="EnsemblMetazoa" id="CapteP154474"/>
    </source>
</evidence>
<dbReference type="Gene3D" id="3.20.20.70">
    <property type="entry name" value="Aldolase class I"/>
    <property type="match status" value="1"/>
</dbReference>
<keyword evidence="11" id="KW-0732">Signal</keyword>
<dbReference type="EMBL" id="KB294813">
    <property type="protein sequence ID" value="ELU14039.1"/>
    <property type="molecule type" value="Genomic_DNA"/>
</dbReference>
<keyword evidence="15" id="KW-1185">Reference proteome</keyword>
<keyword evidence="6 10" id="KW-1015">Disulfide bond</keyword>
<keyword evidence="5" id="KW-0443">Lipid metabolism</keyword>
<dbReference type="InterPro" id="IPR013785">
    <property type="entry name" value="Aldolase_TIM"/>
</dbReference>
<evidence type="ECO:0000256" key="3">
    <source>
        <dbReference type="ARBA" id="ARBA00011738"/>
    </source>
</evidence>
<dbReference type="EnsemblMetazoa" id="CapteT154474">
    <property type="protein sequence ID" value="CapteP154474"/>
    <property type="gene ID" value="CapteG154474"/>
</dbReference>
<reference evidence="14" key="3">
    <citation type="submission" date="2015-06" db="UniProtKB">
        <authorList>
            <consortium name="EnsemblMetazoa"/>
        </authorList>
    </citation>
    <scope>IDENTIFICATION</scope>
</reference>
<feature type="signal peptide" evidence="11">
    <location>
        <begin position="1"/>
        <end position="18"/>
    </location>
</feature>
<dbReference type="OrthoDB" id="5795902at2759"/>
<dbReference type="InterPro" id="IPR002241">
    <property type="entry name" value="Glyco_hydro_27"/>
</dbReference>
<evidence type="ECO:0000259" key="12">
    <source>
        <dbReference type="Pfam" id="PF17450"/>
    </source>
</evidence>
<dbReference type="Proteomes" id="UP000014760">
    <property type="component" value="Unassembled WGS sequence"/>
</dbReference>